<keyword evidence="3 8" id="KW-0813">Transport</keyword>
<dbReference type="Gene3D" id="1.10.3720.10">
    <property type="entry name" value="MetI-like"/>
    <property type="match status" value="1"/>
</dbReference>
<keyword evidence="4" id="KW-1003">Cell membrane</keyword>
<feature type="transmembrane region" description="Helical" evidence="8">
    <location>
        <begin position="318"/>
        <end position="335"/>
    </location>
</feature>
<keyword evidence="11" id="KW-1185">Reference proteome</keyword>
<gene>
    <name evidence="10" type="ORF">ACFOGJ_04270</name>
</gene>
<sequence length="379" mass="41753">MSGRPDHVPADGPLTSDAAASRLAMKADPGSARRATKWLRDNLFSSWLNAALTIAALAFLVWTVPPLLNWLFFEAVWAGTPEDCQAGDGACWAFIGEKMRQILFGQYPPDEQWRPQAAVVVLLAAIAVSLIRRFWRVWLALLWILAFVILGCLMWGGILGMSYVPNHLWGGLPLTLLLATVGVIGAFPLGLALALGRQSNLPFIRTLCVTYIELIRGVPLITVLFMASVMFPLFLPEGMTIDKLLRAQIGIILFTAAYLAEVFRGGLQAIPKGQYEAAADLGLSYWQSMGLIILPQALRLVIPPTVNSFISMFKDTSLVIIIGLFDLLGTVRLALTDPPWSRFHTEGYVFVGAIFFLFCFAMARYASYLETEMGKAHAR</sequence>
<feature type="transmembrane region" description="Helical" evidence="8">
    <location>
        <begin position="113"/>
        <end position="131"/>
    </location>
</feature>
<dbReference type="InterPro" id="IPR043429">
    <property type="entry name" value="ArtM/GltK/GlnP/TcyL/YhdX-like"/>
</dbReference>
<comment type="similarity">
    <text evidence="2">Belongs to the binding-protein-dependent transport system permease family. HisMQ subfamily.</text>
</comment>
<organism evidence="10 11">
    <name type="scientific">Marinibaculum pumilum</name>
    <dbReference type="NCBI Taxonomy" id="1766165"/>
    <lineage>
        <taxon>Bacteria</taxon>
        <taxon>Pseudomonadati</taxon>
        <taxon>Pseudomonadota</taxon>
        <taxon>Alphaproteobacteria</taxon>
        <taxon>Rhodospirillales</taxon>
        <taxon>Rhodospirillaceae</taxon>
        <taxon>Marinibaculum</taxon>
    </lineage>
</organism>
<evidence type="ECO:0000256" key="7">
    <source>
        <dbReference type="ARBA" id="ARBA00023136"/>
    </source>
</evidence>
<feature type="transmembrane region" description="Helical" evidence="8">
    <location>
        <begin position="138"/>
        <end position="164"/>
    </location>
</feature>
<evidence type="ECO:0000259" key="9">
    <source>
        <dbReference type="PROSITE" id="PS50928"/>
    </source>
</evidence>
<evidence type="ECO:0000256" key="8">
    <source>
        <dbReference type="RuleBase" id="RU363032"/>
    </source>
</evidence>
<dbReference type="PANTHER" id="PTHR30614:SF41">
    <property type="entry name" value="INNER MEMBRANE AMINO-ACID ABC TRANSPORTER PERMEASE PROTEIN YHDY"/>
    <property type="match status" value="1"/>
</dbReference>
<dbReference type="PANTHER" id="PTHR30614">
    <property type="entry name" value="MEMBRANE COMPONENT OF AMINO ACID ABC TRANSPORTER"/>
    <property type="match status" value="1"/>
</dbReference>
<protein>
    <submittedName>
        <fullName evidence="10">Amino acid ABC transporter permease</fullName>
    </submittedName>
</protein>
<accession>A0ABV7KVY1</accession>
<feature type="transmembrane region" description="Helical" evidence="8">
    <location>
        <begin position="347"/>
        <end position="366"/>
    </location>
</feature>
<evidence type="ECO:0000256" key="1">
    <source>
        <dbReference type="ARBA" id="ARBA00004429"/>
    </source>
</evidence>
<keyword evidence="5 8" id="KW-0812">Transmembrane</keyword>
<dbReference type="Proteomes" id="UP001595528">
    <property type="component" value="Unassembled WGS sequence"/>
</dbReference>
<comment type="caution">
    <text evidence="10">The sequence shown here is derived from an EMBL/GenBank/DDBJ whole genome shotgun (WGS) entry which is preliminary data.</text>
</comment>
<evidence type="ECO:0000313" key="11">
    <source>
        <dbReference type="Proteomes" id="UP001595528"/>
    </source>
</evidence>
<proteinExistence type="inferred from homology"/>
<dbReference type="RefSeq" id="WP_379898415.1">
    <property type="nucleotide sequence ID" value="NZ_JBHRTR010000013.1"/>
</dbReference>
<name>A0ABV7KVY1_9PROT</name>
<evidence type="ECO:0000256" key="4">
    <source>
        <dbReference type="ARBA" id="ARBA00022475"/>
    </source>
</evidence>
<keyword evidence="6 8" id="KW-1133">Transmembrane helix</keyword>
<evidence type="ECO:0000256" key="3">
    <source>
        <dbReference type="ARBA" id="ARBA00022448"/>
    </source>
</evidence>
<dbReference type="InterPro" id="IPR035906">
    <property type="entry name" value="MetI-like_sf"/>
</dbReference>
<feature type="transmembrane region" description="Helical" evidence="8">
    <location>
        <begin position="43"/>
        <end position="64"/>
    </location>
</feature>
<dbReference type="EMBL" id="JBHRTR010000013">
    <property type="protein sequence ID" value="MFC3226430.1"/>
    <property type="molecule type" value="Genomic_DNA"/>
</dbReference>
<evidence type="ECO:0000256" key="6">
    <source>
        <dbReference type="ARBA" id="ARBA00022989"/>
    </source>
</evidence>
<dbReference type="InterPro" id="IPR000515">
    <property type="entry name" value="MetI-like"/>
</dbReference>
<reference evidence="11" key="1">
    <citation type="journal article" date="2019" name="Int. J. Syst. Evol. Microbiol.">
        <title>The Global Catalogue of Microorganisms (GCM) 10K type strain sequencing project: providing services to taxonomists for standard genome sequencing and annotation.</title>
        <authorList>
            <consortium name="The Broad Institute Genomics Platform"/>
            <consortium name="The Broad Institute Genome Sequencing Center for Infectious Disease"/>
            <person name="Wu L."/>
            <person name="Ma J."/>
        </authorList>
    </citation>
    <scope>NUCLEOTIDE SEQUENCE [LARGE SCALE GENOMIC DNA]</scope>
    <source>
        <strain evidence="11">KCTC 42964</strain>
    </source>
</reference>
<feature type="transmembrane region" description="Helical" evidence="8">
    <location>
        <begin position="176"/>
        <end position="196"/>
    </location>
</feature>
<keyword evidence="7 8" id="KW-0472">Membrane</keyword>
<feature type="transmembrane region" description="Helical" evidence="8">
    <location>
        <begin position="247"/>
        <end position="267"/>
    </location>
</feature>
<comment type="subcellular location">
    <subcellularLocation>
        <location evidence="1">Cell inner membrane</location>
        <topology evidence="1">Multi-pass membrane protein</topology>
    </subcellularLocation>
    <subcellularLocation>
        <location evidence="8">Cell membrane</location>
        <topology evidence="8">Multi-pass membrane protein</topology>
    </subcellularLocation>
</comment>
<dbReference type="NCBIfam" id="TIGR01726">
    <property type="entry name" value="HEQRo_perm_3TM"/>
    <property type="match status" value="1"/>
</dbReference>
<feature type="domain" description="ABC transmembrane type-1" evidence="9">
    <location>
        <begin position="172"/>
        <end position="361"/>
    </location>
</feature>
<dbReference type="PROSITE" id="PS50928">
    <property type="entry name" value="ABC_TM1"/>
    <property type="match status" value="1"/>
</dbReference>
<dbReference type="Pfam" id="PF00528">
    <property type="entry name" value="BPD_transp_1"/>
    <property type="match status" value="1"/>
</dbReference>
<evidence type="ECO:0000256" key="5">
    <source>
        <dbReference type="ARBA" id="ARBA00022692"/>
    </source>
</evidence>
<dbReference type="InterPro" id="IPR010065">
    <property type="entry name" value="AA_ABC_transptr_permease_3TM"/>
</dbReference>
<dbReference type="CDD" id="cd06261">
    <property type="entry name" value="TM_PBP2"/>
    <property type="match status" value="1"/>
</dbReference>
<feature type="transmembrane region" description="Helical" evidence="8">
    <location>
        <begin position="217"/>
        <end position="235"/>
    </location>
</feature>
<evidence type="ECO:0000313" key="10">
    <source>
        <dbReference type="EMBL" id="MFC3226430.1"/>
    </source>
</evidence>
<evidence type="ECO:0000256" key="2">
    <source>
        <dbReference type="ARBA" id="ARBA00010072"/>
    </source>
</evidence>
<dbReference type="SUPFAM" id="SSF161098">
    <property type="entry name" value="MetI-like"/>
    <property type="match status" value="1"/>
</dbReference>